<feature type="transmembrane region" description="Helical" evidence="2">
    <location>
        <begin position="81"/>
        <end position="103"/>
    </location>
</feature>
<dbReference type="Pfam" id="PF04286">
    <property type="entry name" value="DUF445"/>
    <property type="match status" value="1"/>
</dbReference>
<evidence type="ECO:0000313" key="3">
    <source>
        <dbReference type="EMBL" id="MBU3863820.1"/>
    </source>
</evidence>
<organism evidence="3 4">
    <name type="scientific">Streptomyces niphimycinicus</name>
    <dbReference type="NCBI Taxonomy" id="2842201"/>
    <lineage>
        <taxon>Bacteria</taxon>
        <taxon>Bacillati</taxon>
        <taxon>Actinomycetota</taxon>
        <taxon>Actinomycetes</taxon>
        <taxon>Kitasatosporales</taxon>
        <taxon>Streptomycetaceae</taxon>
        <taxon>Streptomyces</taxon>
    </lineage>
</organism>
<feature type="transmembrane region" description="Helical" evidence="2">
    <location>
        <begin position="50"/>
        <end position="69"/>
    </location>
</feature>
<dbReference type="Proteomes" id="UP000720508">
    <property type="component" value="Unassembled WGS sequence"/>
</dbReference>
<dbReference type="PANTHER" id="PTHR38442:SF1">
    <property type="entry name" value="INNER MEMBRANE PROTEIN"/>
    <property type="match status" value="1"/>
</dbReference>
<evidence type="ECO:0000256" key="2">
    <source>
        <dbReference type="SAM" id="Phobius"/>
    </source>
</evidence>
<dbReference type="PANTHER" id="PTHR38442">
    <property type="entry name" value="INNER MEMBRANE PROTEIN-RELATED"/>
    <property type="match status" value="1"/>
</dbReference>
<reference evidence="3 4" key="1">
    <citation type="submission" date="2021-06" db="EMBL/GenBank/DDBJ databases">
        <authorList>
            <person name="Pan X."/>
        </authorList>
    </citation>
    <scope>NUCLEOTIDE SEQUENCE [LARGE SCALE GENOMIC DNA]</scope>
    <source>
        <strain evidence="3 4">4503</strain>
    </source>
</reference>
<gene>
    <name evidence="3" type="ORF">KN815_06900</name>
</gene>
<evidence type="ECO:0000313" key="4">
    <source>
        <dbReference type="Proteomes" id="UP000720508"/>
    </source>
</evidence>
<evidence type="ECO:0000256" key="1">
    <source>
        <dbReference type="SAM" id="MobiDB-lite"/>
    </source>
</evidence>
<feature type="region of interest" description="Disordered" evidence="1">
    <location>
        <begin position="1"/>
        <end position="27"/>
    </location>
</feature>
<dbReference type="RefSeq" id="WP_216340853.1">
    <property type="nucleotide sequence ID" value="NZ_JAHLEM010000053.1"/>
</dbReference>
<keyword evidence="4" id="KW-1185">Reference proteome</keyword>
<accession>A0ABS6CAI6</accession>
<feature type="compositionally biased region" description="Basic and acidic residues" evidence="1">
    <location>
        <begin position="1"/>
        <end position="16"/>
    </location>
</feature>
<name>A0ABS6CAI6_9ACTN</name>
<dbReference type="InterPro" id="IPR007383">
    <property type="entry name" value="DUF445"/>
</dbReference>
<keyword evidence="2" id="KW-0472">Membrane</keyword>
<keyword evidence="2" id="KW-0812">Transmembrane</keyword>
<comment type="caution">
    <text evidence="3">The sequence shown here is derived from an EMBL/GenBank/DDBJ whole genome shotgun (WGS) entry which is preliminary data.</text>
</comment>
<proteinExistence type="predicted"/>
<feature type="transmembrane region" description="Helical" evidence="2">
    <location>
        <begin position="425"/>
        <end position="444"/>
    </location>
</feature>
<sequence>MRGRVDRVERMERRTTGETAAPRPRGAAVPFVTDSPLDVERRRGVRRMKALATGMLLGVALVYVLATWARSSGIGGWTGYVAAAAEAGMVGALADWFAVTALFRRPMGLPIPHTAIIPTKKDQLGVSLGEFVGENFLSGDVVRMRLRAVGIGGRLGTWLVQPEHAERVTAELATALRGALTVLRDSDVQAVVGEAITRRADAQEVAPGLGKLLERVVAEGGHRRAVDLVCLRAHDWLVEHNDSVMQAVTGGAPGWTPRFVDRKVGDRVYRELLRFVTEMRDMPAHPARGALDRFLTDFAGDLQSDTDTRARVERVKSEVLGRGDVQDIIATAWASVRAMIVTAAEDERSELRQRARAAILSLGRRMVTDQRLRGKVDGWLEDAAVYVVTTYRDEITSLITETVAGWDAEHTSRKIEAHIGRDLQFIRINGTVVGALAGLVIYTVSRAMGG</sequence>
<dbReference type="EMBL" id="JAHLEM010000053">
    <property type="protein sequence ID" value="MBU3863820.1"/>
    <property type="molecule type" value="Genomic_DNA"/>
</dbReference>
<keyword evidence="2" id="KW-1133">Transmembrane helix</keyword>
<protein>
    <submittedName>
        <fullName evidence="3">DUF445 domain-containing protein</fullName>
    </submittedName>
</protein>